<reference evidence="3" key="1">
    <citation type="journal article" date="2021" name="Nat. Commun.">
        <title>Genetic determinants of endophytism in the Arabidopsis root mycobiome.</title>
        <authorList>
            <person name="Mesny F."/>
            <person name="Miyauchi S."/>
            <person name="Thiergart T."/>
            <person name="Pickel B."/>
            <person name="Atanasova L."/>
            <person name="Karlsson M."/>
            <person name="Huettel B."/>
            <person name="Barry K.W."/>
            <person name="Haridas S."/>
            <person name="Chen C."/>
            <person name="Bauer D."/>
            <person name="Andreopoulos W."/>
            <person name="Pangilinan J."/>
            <person name="LaButti K."/>
            <person name="Riley R."/>
            <person name="Lipzen A."/>
            <person name="Clum A."/>
            <person name="Drula E."/>
            <person name="Henrissat B."/>
            <person name="Kohler A."/>
            <person name="Grigoriev I.V."/>
            <person name="Martin F.M."/>
            <person name="Hacquard S."/>
        </authorList>
    </citation>
    <scope>NUCLEOTIDE SEQUENCE</scope>
    <source>
        <strain evidence="3">MPI-CAGE-CH-0243</strain>
    </source>
</reference>
<dbReference type="OrthoDB" id="3945638at2759"/>
<evidence type="ECO:0000313" key="4">
    <source>
        <dbReference type="Proteomes" id="UP000700596"/>
    </source>
</evidence>
<sequence>MKAFIATLPALIFSQLTLAIPQSRVTVWPGDYSLSSTSDCPPGSTRDSRSFCLKNSTTSSQTSSTFTCPSGYKSDYRGAPYCRRTFLAATPTSLTSTSNCAGWYTTDYRGRPICSSTARSSTTPSLTPTSTPTLSTSTRAPFYPSPGSSCPPTYTSDYRGICRPLPIPTPEPVPAVVKKRIVTTETSELKCDTRRGTPKCPQEYKCKEIAKCPPFIAFCPGTCVDLKGTGT</sequence>
<keyword evidence="4" id="KW-1185">Reference proteome</keyword>
<dbReference type="EMBL" id="JAGMWT010000026">
    <property type="protein sequence ID" value="KAH7110873.1"/>
    <property type="molecule type" value="Genomic_DNA"/>
</dbReference>
<feature type="region of interest" description="Disordered" evidence="1">
    <location>
        <begin position="115"/>
        <end position="138"/>
    </location>
</feature>
<comment type="caution">
    <text evidence="3">The sequence shown here is derived from an EMBL/GenBank/DDBJ whole genome shotgun (WGS) entry which is preliminary data.</text>
</comment>
<evidence type="ECO:0000256" key="1">
    <source>
        <dbReference type="SAM" id="MobiDB-lite"/>
    </source>
</evidence>
<organism evidence="3 4">
    <name type="scientific">Dendryphion nanum</name>
    <dbReference type="NCBI Taxonomy" id="256645"/>
    <lineage>
        <taxon>Eukaryota</taxon>
        <taxon>Fungi</taxon>
        <taxon>Dikarya</taxon>
        <taxon>Ascomycota</taxon>
        <taxon>Pezizomycotina</taxon>
        <taxon>Dothideomycetes</taxon>
        <taxon>Pleosporomycetidae</taxon>
        <taxon>Pleosporales</taxon>
        <taxon>Torulaceae</taxon>
        <taxon>Dendryphion</taxon>
    </lineage>
</organism>
<feature type="signal peptide" evidence="2">
    <location>
        <begin position="1"/>
        <end position="19"/>
    </location>
</feature>
<accession>A0A9P9D1H1</accession>
<evidence type="ECO:0000256" key="2">
    <source>
        <dbReference type="SAM" id="SignalP"/>
    </source>
</evidence>
<dbReference type="AlphaFoldDB" id="A0A9P9D1H1"/>
<evidence type="ECO:0000313" key="3">
    <source>
        <dbReference type="EMBL" id="KAH7110873.1"/>
    </source>
</evidence>
<name>A0A9P9D1H1_9PLEO</name>
<gene>
    <name evidence="3" type="ORF">B0J11DRAFT_599160</name>
</gene>
<protein>
    <submittedName>
        <fullName evidence="3">Uncharacterized protein</fullName>
    </submittedName>
</protein>
<dbReference type="Proteomes" id="UP000700596">
    <property type="component" value="Unassembled WGS sequence"/>
</dbReference>
<proteinExistence type="predicted"/>
<keyword evidence="2" id="KW-0732">Signal</keyword>
<feature type="chain" id="PRO_5040261076" evidence="2">
    <location>
        <begin position="20"/>
        <end position="231"/>
    </location>
</feature>